<dbReference type="OrthoDB" id="8520696at2"/>
<dbReference type="PANTHER" id="PTHR34501:SF9">
    <property type="entry name" value="MAJOR OUTER MEMBRANE PROTEIN P.IA"/>
    <property type="match status" value="1"/>
</dbReference>
<evidence type="ECO:0000313" key="13">
    <source>
        <dbReference type="EMBL" id="ADP17206.1"/>
    </source>
</evidence>
<dbReference type="KEGG" id="axy:AXYL_03886"/>
<dbReference type="InterPro" id="IPR033900">
    <property type="entry name" value="Gram_neg_porin_domain"/>
</dbReference>
<keyword evidence="4" id="KW-1134">Transmembrane beta strand</keyword>
<proteinExistence type="predicted"/>
<keyword evidence="10" id="KW-0998">Cell outer membrane</keyword>
<evidence type="ECO:0000256" key="11">
    <source>
        <dbReference type="SAM" id="SignalP"/>
    </source>
</evidence>
<dbReference type="Pfam" id="PF13609">
    <property type="entry name" value="Porin_4"/>
    <property type="match status" value="1"/>
</dbReference>
<dbReference type="GO" id="GO:0006811">
    <property type="term" value="P:monoatomic ion transport"/>
    <property type="evidence" value="ECO:0007669"/>
    <property type="project" value="UniProtKB-KW"/>
</dbReference>
<reference evidence="13 14" key="1">
    <citation type="journal article" date="2011" name="J. Bacteriol.">
        <title>Complete genome sequence of the haloaromatic acid-degrading bacterium Achromobacter xylosoxidans A8.</title>
        <authorList>
            <person name="Strnad H."/>
            <person name="Ridl J."/>
            <person name="Paces J."/>
            <person name="Kolar M."/>
            <person name="Vlcek C."/>
            <person name="Paces V."/>
        </authorList>
    </citation>
    <scope>NUCLEOTIDE SEQUENCE [LARGE SCALE GENOMIC DNA]</scope>
    <source>
        <strain evidence="13 14">A8</strain>
    </source>
</reference>
<keyword evidence="7" id="KW-0406">Ion transport</keyword>
<dbReference type="Gene3D" id="2.40.160.10">
    <property type="entry name" value="Porin"/>
    <property type="match status" value="1"/>
</dbReference>
<keyword evidence="6 11" id="KW-0732">Signal</keyword>
<comment type="subunit">
    <text evidence="2">Homotrimer.</text>
</comment>
<evidence type="ECO:0000256" key="5">
    <source>
        <dbReference type="ARBA" id="ARBA00022692"/>
    </source>
</evidence>
<keyword evidence="3" id="KW-0813">Transport</keyword>
<evidence type="ECO:0000256" key="3">
    <source>
        <dbReference type="ARBA" id="ARBA00022448"/>
    </source>
</evidence>
<evidence type="ECO:0000313" key="14">
    <source>
        <dbReference type="Proteomes" id="UP000006876"/>
    </source>
</evidence>
<dbReference type="STRING" id="762376.AXYL_03886"/>
<dbReference type="PANTHER" id="PTHR34501">
    <property type="entry name" value="PROTEIN YDDL-RELATED"/>
    <property type="match status" value="1"/>
</dbReference>
<dbReference type="AlphaFoldDB" id="E3HR72"/>
<dbReference type="RefSeq" id="WP_013394520.1">
    <property type="nucleotide sequence ID" value="NC_014640.1"/>
</dbReference>
<feature type="chain" id="PRO_5003171319" evidence="11">
    <location>
        <begin position="29"/>
        <end position="357"/>
    </location>
</feature>
<dbReference type="GO" id="GO:0009279">
    <property type="term" value="C:cell outer membrane"/>
    <property type="evidence" value="ECO:0007669"/>
    <property type="project" value="UniProtKB-SubCell"/>
</dbReference>
<dbReference type="InterPro" id="IPR050298">
    <property type="entry name" value="Gram-neg_bact_OMP"/>
</dbReference>
<name>E3HR72_ACHXA</name>
<dbReference type="GO" id="GO:0015288">
    <property type="term" value="F:porin activity"/>
    <property type="evidence" value="ECO:0007669"/>
    <property type="project" value="UniProtKB-KW"/>
</dbReference>
<sequence length="357" mass="38078">MKCSTQFKALAKWAALAVCAGYGPSALAQSSLTLYGLADSYIEYRSNNRSSADSSSSGGSALRMNSGGLSGSRWGLRGVEDLGGGTQAVFALESGFYMHTGAMGEAGRPFNRQAFLGLNGPYGMLSFGRQYVSMFDLLPAFMPLTYAGAYEPMPFLMGNLRLDNSVKYRVATGPLAAQAHYQLDDASGAPYQRSAWGGGVSYLSGPFGLAAVYDQSGGVAAAASNRLRKLALAATYAPDPWRLTIGYRWAQDKTATGNLNQRDDMWWIGVGYRISPVLRITAAFYYDDVKARAGAGNPPNPRQHALQLVYGGLSKRTDLYAAAAYARNSALNFAPLSTLPAGKDSQAAVALGIRHKF</sequence>
<evidence type="ECO:0000256" key="10">
    <source>
        <dbReference type="ARBA" id="ARBA00023237"/>
    </source>
</evidence>
<dbReference type="EMBL" id="CP002287">
    <property type="protein sequence ID" value="ADP17206.1"/>
    <property type="molecule type" value="Genomic_DNA"/>
</dbReference>
<dbReference type="GO" id="GO:0046930">
    <property type="term" value="C:pore complex"/>
    <property type="evidence" value="ECO:0007669"/>
    <property type="project" value="UniProtKB-KW"/>
</dbReference>
<dbReference type="Proteomes" id="UP000006876">
    <property type="component" value="Chromosome"/>
</dbReference>
<evidence type="ECO:0000256" key="9">
    <source>
        <dbReference type="ARBA" id="ARBA00023136"/>
    </source>
</evidence>
<gene>
    <name evidence="13" type="ordered locus">AXYL_03886</name>
</gene>
<dbReference type="eggNOG" id="COG3203">
    <property type="taxonomic scope" value="Bacteria"/>
</dbReference>
<feature type="domain" description="Porin" evidence="12">
    <location>
        <begin position="15"/>
        <end position="330"/>
    </location>
</feature>
<comment type="subcellular location">
    <subcellularLocation>
        <location evidence="1">Cell outer membrane</location>
        <topology evidence="1">Multi-pass membrane protein</topology>
    </subcellularLocation>
</comment>
<evidence type="ECO:0000256" key="4">
    <source>
        <dbReference type="ARBA" id="ARBA00022452"/>
    </source>
</evidence>
<dbReference type="SUPFAM" id="SSF56935">
    <property type="entry name" value="Porins"/>
    <property type="match status" value="1"/>
</dbReference>
<keyword evidence="8" id="KW-0626">Porin</keyword>
<keyword evidence="9" id="KW-0472">Membrane</keyword>
<evidence type="ECO:0000256" key="8">
    <source>
        <dbReference type="ARBA" id="ARBA00023114"/>
    </source>
</evidence>
<dbReference type="HOGENOM" id="CLU_038238_2_0_4"/>
<evidence type="ECO:0000256" key="1">
    <source>
        <dbReference type="ARBA" id="ARBA00004571"/>
    </source>
</evidence>
<keyword evidence="5" id="KW-0812">Transmembrane</keyword>
<evidence type="ECO:0000256" key="7">
    <source>
        <dbReference type="ARBA" id="ARBA00023065"/>
    </source>
</evidence>
<organism evidence="13 14">
    <name type="scientific">Achromobacter xylosoxidans (strain A8)</name>
    <dbReference type="NCBI Taxonomy" id="762376"/>
    <lineage>
        <taxon>Bacteria</taxon>
        <taxon>Pseudomonadati</taxon>
        <taxon>Pseudomonadota</taxon>
        <taxon>Betaproteobacteria</taxon>
        <taxon>Burkholderiales</taxon>
        <taxon>Alcaligenaceae</taxon>
        <taxon>Achromobacter</taxon>
    </lineage>
</organism>
<dbReference type="InterPro" id="IPR023614">
    <property type="entry name" value="Porin_dom_sf"/>
</dbReference>
<dbReference type="CDD" id="cd00342">
    <property type="entry name" value="gram_neg_porins"/>
    <property type="match status" value="1"/>
</dbReference>
<dbReference type="PATRIC" id="fig|762376.5.peg.3901"/>
<protein>
    <submittedName>
        <fullName evidence="13">Porin, Gram-negative type</fullName>
    </submittedName>
</protein>
<evidence type="ECO:0000256" key="2">
    <source>
        <dbReference type="ARBA" id="ARBA00011233"/>
    </source>
</evidence>
<evidence type="ECO:0000256" key="6">
    <source>
        <dbReference type="ARBA" id="ARBA00022729"/>
    </source>
</evidence>
<feature type="signal peptide" evidence="11">
    <location>
        <begin position="1"/>
        <end position="28"/>
    </location>
</feature>
<evidence type="ECO:0000259" key="12">
    <source>
        <dbReference type="Pfam" id="PF13609"/>
    </source>
</evidence>
<accession>E3HR72</accession>